<reference evidence="1" key="1">
    <citation type="journal article" date="2019" name="Environ. Microbiol.">
        <title>Fungal ecological strategies reflected in gene transcription - a case study of two litter decomposers.</title>
        <authorList>
            <person name="Barbi F."/>
            <person name="Kohler A."/>
            <person name="Barry K."/>
            <person name="Baskaran P."/>
            <person name="Daum C."/>
            <person name="Fauchery L."/>
            <person name="Ihrmark K."/>
            <person name="Kuo A."/>
            <person name="LaButti K."/>
            <person name="Lipzen A."/>
            <person name="Morin E."/>
            <person name="Grigoriev I.V."/>
            <person name="Henrissat B."/>
            <person name="Lindahl B."/>
            <person name="Martin F."/>
        </authorList>
    </citation>
    <scope>NUCLEOTIDE SEQUENCE</scope>
    <source>
        <strain evidence="1">JB14</strain>
    </source>
</reference>
<organism evidence="1 2">
    <name type="scientific">Gymnopus androsaceus JB14</name>
    <dbReference type="NCBI Taxonomy" id="1447944"/>
    <lineage>
        <taxon>Eukaryota</taxon>
        <taxon>Fungi</taxon>
        <taxon>Dikarya</taxon>
        <taxon>Basidiomycota</taxon>
        <taxon>Agaricomycotina</taxon>
        <taxon>Agaricomycetes</taxon>
        <taxon>Agaricomycetidae</taxon>
        <taxon>Agaricales</taxon>
        <taxon>Marasmiineae</taxon>
        <taxon>Omphalotaceae</taxon>
        <taxon>Gymnopus</taxon>
    </lineage>
</organism>
<dbReference type="Proteomes" id="UP000799118">
    <property type="component" value="Unassembled WGS sequence"/>
</dbReference>
<evidence type="ECO:0000313" key="2">
    <source>
        <dbReference type="Proteomes" id="UP000799118"/>
    </source>
</evidence>
<accession>A0A6A4GIM7</accession>
<protein>
    <submittedName>
        <fullName evidence="1">Uncharacterized protein</fullName>
    </submittedName>
</protein>
<gene>
    <name evidence="1" type="ORF">BT96DRAFT_840707</name>
</gene>
<keyword evidence="2" id="KW-1185">Reference proteome</keyword>
<name>A0A6A4GIM7_9AGAR</name>
<sequence>FASNTSEMKKMATRDFEDLLQCAIPAFEGLLEGEHNARFMRLLYRAAEWHALAKLRMHTDPTLDRLDKVTAEFGRLMREFRDFTCTKFDTVELPHEAQACARCQVESAGLSTDATQNATRVAQRKTKGLNLQTYKFHAMGDYVPTIKLFGTSDSYSTQPVCSPLLGCFFS</sequence>
<evidence type="ECO:0000313" key="1">
    <source>
        <dbReference type="EMBL" id="KAE9385441.1"/>
    </source>
</evidence>
<dbReference type="OrthoDB" id="3269417at2759"/>
<feature type="non-terminal residue" evidence="1">
    <location>
        <position position="1"/>
    </location>
</feature>
<proteinExistence type="predicted"/>
<dbReference type="EMBL" id="ML769985">
    <property type="protein sequence ID" value="KAE9385441.1"/>
    <property type="molecule type" value="Genomic_DNA"/>
</dbReference>
<dbReference type="AlphaFoldDB" id="A0A6A4GIM7"/>